<dbReference type="Proteomes" id="UP001063350">
    <property type="component" value="Chromosome"/>
</dbReference>
<keyword evidence="3 9" id="KW-0031">Aminopeptidase</keyword>
<dbReference type="SUPFAM" id="SSF101821">
    <property type="entry name" value="Aminopeptidase/glucanase lid domain"/>
    <property type="match status" value="1"/>
</dbReference>
<dbReference type="KEGG" id="ddu:GF1_19070"/>
<protein>
    <recommendedName>
        <fullName evidence="10">M18 family aminopeptidase</fullName>
        <ecNumber evidence="10">3.4.11.-</ecNumber>
    </recommendedName>
</protein>
<dbReference type="Pfam" id="PF02127">
    <property type="entry name" value="Peptidase_M18"/>
    <property type="match status" value="1"/>
</dbReference>
<dbReference type="NCBIfam" id="NF002759">
    <property type="entry name" value="PRK02813.1"/>
    <property type="match status" value="1"/>
</dbReference>
<evidence type="ECO:0000256" key="4">
    <source>
        <dbReference type="ARBA" id="ARBA00022670"/>
    </source>
</evidence>
<evidence type="ECO:0000256" key="2">
    <source>
        <dbReference type="ARBA" id="ARBA00008290"/>
    </source>
</evidence>
<dbReference type="EC" id="3.4.11.-" evidence="10"/>
<dbReference type="EMBL" id="AP024233">
    <property type="protein sequence ID" value="BCO09531.1"/>
    <property type="molecule type" value="Genomic_DNA"/>
</dbReference>
<dbReference type="PRINTS" id="PR00932">
    <property type="entry name" value="AMINO1PTASE"/>
</dbReference>
<keyword evidence="6 9" id="KW-0378">Hydrolase</keyword>
<organism evidence="11 12">
    <name type="scientific">Desulfolithobacter dissulfuricans</name>
    <dbReference type="NCBI Taxonomy" id="2795293"/>
    <lineage>
        <taxon>Bacteria</taxon>
        <taxon>Pseudomonadati</taxon>
        <taxon>Thermodesulfobacteriota</taxon>
        <taxon>Desulfobulbia</taxon>
        <taxon>Desulfobulbales</taxon>
        <taxon>Desulfobulbaceae</taxon>
        <taxon>Desulfolithobacter</taxon>
    </lineage>
</organism>
<comment type="similarity">
    <text evidence="2 9">Belongs to the peptidase M18 family.</text>
</comment>
<name>A0A915UA18_9BACT</name>
<keyword evidence="7 9" id="KW-0862">Zinc</keyword>
<reference evidence="11" key="1">
    <citation type="submission" date="2020-12" db="EMBL/GenBank/DDBJ databases">
        <title>Desulfobium dissulfuricans gen. nov., sp. nov., a novel mesophilic, sulfate-reducing bacterium isolated from a deep-sea hydrothermal vent.</title>
        <authorList>
            <person name="Hashimoto Y."/>
            <person name="Tame A."/>
            <person name="Sawayama S."/>
            <person name="Miyazaki J."/>
            <person name="Takai K."/>
            <person name="Nakagawa S."/>
        </authorList>
    </citation>
    <scope>NUCLEOTIDE SEQUENCE</scope>
    <source>
        <strain evidence="11">GF1</strain>
    </source>
</reference>
<keyword evidence="12" id="KW-1185">Reference proteome</keyword>
<evidence type="ECO:0000256" key="3">
    <source>
        <dbReference type="ARBA" id="ARBA00022438"/>
    </source>
</evidence>
<dbReference type="GO" id="GO:0005737">
    <property type="term" value="C:cytoplasm"/>
    <property type="evidence" value="ECO:0007669"/>
    <property type="project" value="UniProtKB-ARBA"/>
</dbReference>
<accession>A0A915UA18</accession>
<dbReference type="PANTHER" id="PTHR28570:SF3">
    <property type="entry name" value="ASPARTYL AMINOPEPTIDASE"/>
    <property type="match status" value="1"/>
</dbReference>
<dbReference type="InterPro" id="IPR001948">
    <property type="entry name" value="Peptidase_M18"/>
</dbReference>
<dbReference type="Gene3D" id="3.40.630.10">
    <property type="entry name" value="Zn peptidases"/>
    <property type="match status" value="1"/>
</dbReference>
<dbReference type="GO" id="GO:0008270">
    <property type="term" value="F:zinc ion binding"/>
    <property type="evidence" value="ECO:0007669"/>
    <property type="project" value="InterPro"/>
</dbReference>
<dbReference type="RefSeq" id="WP_267926276.1">
    <property type="nucleotide sequence ID" value="NZ_AP024233.1"/>
</dbReference>
<keyword evidence="4 9" id="KW-0645">Protease</keyword>
<dbReference type="InterPro" id="IPR023358">
    <property type="entry name" value="Peptidase_M18_dom2"/>
</dbReference>
<evidence type="ECO:0000256" key="8">
    <source>
        <dbReference type="ARBA" id="ARBA00023049"/>
    </source>
</evidence>
<dbReference type="PANTHER" id="PTHR28570">
    <property type="entry name" value="ASPARTYL AMINOPEPTIDASE"/>
    <property type="match status" value="1"/>
</dbReference>
<evidence type="ECO:0000256" key="1">
    <source>
        <dbReference type="ARBA" id="ARBA00001947"/>
    </source>
</evidence>
<evidence type="ECO:0000313" key="11">
    <source>
        <dbReference type="EMBL" id="BCO09531.1"/>
    </source>
</evidence>
<dbReference type="SUPFAM" id="SSF53187">
    <property type="entry name" value="Zn-dependent exopeptidases"/>
    <property type="match status" value="1"/>
</dbReference>
<dbReference type="Gene3D" id="2.30.250.10">
    <property type="entry name" value="Aminopeptidase i, Domain 2"/>
    <property type="match status" value="1"/>
</dbReference>
<proteinExistence type="inferred from homology"/>
<dbReference type="CDD" id="cd05658">
    <property type="entry name" value="M18_DAP"/>
    <property type="match status" value="1"/>
</dbReference>
<dbReference type="GO" id="GO:0008237">
    <property type="term" value="F:metallopeptidase activity"/>
    <property type="evidence" value="ECO:0007669"/>
    <property type="project" value="UniProtKB-KW"/>
</dbReference>
<dbReference type="AlphaFoldDB" id="A0A915UA18"/>
<dbReference type="GO" id="GO:0004177">
    <property type="term" value="F:aminopeptidase activity"/>
    <property type="evidence" value="ECO:0007669"/>
    <property type="project" value="UniProtKB-KW"/>
</dbReference>
<evidence type="ECO:0000256" key="10">
    <source>
        <dbReference type="RuleBase" id="RU004387"/>
    </source>
</evidence>
<evidence type="ECO:0000256" key="7">
    <source>
        <dbReference type="ARBA" id="ARBA00022833"/>
    </source>
</evidence>
<sequence length="439" mass="47919">MAHDHHTDALLSFLADSPTSFHATANLTAMLQEAGFVELVESDPWTDLKPGSYFIRRNQSSLLALVLTGEDPVRTGFRMVGCHTDSPGLKLKPGALHTGHGFVQLGVEVYGGPLLATWFDRDLSLAGRVVWQDSDGCLHTSLVNFERPVAMIPSLAIHLDREANKNKTINRQNDLVPVLMLEKESPTPLREILAAQLARQYPGSKPATVLDFDLFLVDCQPPAKIGLEEEFIVSARLDNLLSCHSAVRALVDTVPECNTMVILHDHEEVGSMTLAGAQGSFLSSILERILPGPGQRQAALKRSFFISSDNAHGVHPNFADKHDPHHLPRINRGPVLKSNAAQRYATDAVSAAFFRALCGMTDVPVQEFVMRSDMACGSTIGPLTSAALGVATVDVGVAQLAMHSIRELAGERDVWYLYQVMCSFLTLSTRNNLWRSLAA</sequence>
<evidence type="ECO:0000256" key="6">
    <source>
        <dbReference type="ARBA" id="ARBA00022801"/>
    </source>
</evidence>
<gene>
    <name evidence="11" type="primary">apeB</name>
    <name evidence="11" type="ORF">GF1_19070</name>
</gene>
<evidence type="ECO:0000313" key="12">
    <source>
        <dbReference type="Proteomes" id="UP001063350"/>
    </source>
</evidence>
<keyword evidence="5 9" id="KW-0479">Metal-binding</keyword>
<dbReference type="GO" id="GO:0006508">
    <property type="term" value="P:proteolysis"/>
    <property type="evidence" value="ECO:0007669"/>
    <property type="project" value="UniProtKB-KW"/>
</dbReference>
<keyword evidence="8 9" id="KW-0482">Metalloprotease</keyword>
<evidence type="ECO:0000256" key="9">
    <source>
        <dbReference type="RuleBase" id="RU004386"/>
    </source>
</evidence>
<comment type="cofactor">
    <cofactor evidence="1 10">
        <name>Zn(2+)</name>
        <dbReference type="ChEBI" id="CHEBI:29105"/>
    </cofactor>
</comment>
<evidence type="ECO:0000256" key="5">
    <source>
        <dbReference type="ARBA" id="ARBA00022723"/>
    </source>
</evidence>